<evidence type="ECO:0000256" key="13">
    <source>
        <dbReference type="SAM" id="Phobius"/>
    </source>
</evidence>
<feature type="transmembrane region" description="Helical" evidence="13">
    <location>
        <begin position="14"/>
        <end position="34"/>
    </location>
</feature>
<evidence type="ECO:0000256" key="3">
    <source>
        <dbReference type="ARBA" id="ARBA00022448"/>
    </source>
</evidence>
<evidence type="ECO:0000256" key="6">
    <source>
        <dbReference type="ARBA" id="ARBA00022692"/>
    </source>
</evidence>
<keyword evidence="4" id="KW-1003">Cell membrane</keyword>
<evidence type="ECO:0000256" key="2">
    <source>
        <dbReference type="ARBA" id="ARBA00004651"/>
    </source>
</evidence>
<evidence type="ECO:0000256" key="7">
    <source>
        <dbReference type="ARBA" id="ARBA00022723"/>
    </source>
</evidence>
<dbReference type="RefSeq" id="WP_054063660.1">
    <property type="nucleotide sequence ID" value="NZ_JSYZ01000016.1"/>
</dbReference>
<dbReference type="GO" id="GO:0046872">
    <property type="term" value="F:metal ion binding"/>
    <property type="evidence" value="ECO:0007669"/>
    <property type="project" value="UniProtKB-KW"/>
</dbReference>
<dbReference type="STRING" id="50340.PF66_04146"/>
<dbReference type="EMBL" id="JSYZ01000016">
    <property type="protein sequence ID" value="KPA89295.1"/>
    <property type="molecule type" value="Genomic_DNA"/>
</dbReference>
<dbReference type="PANTHER" id="PTHR30529:SF6">
    <property type="entry name" value="BLL0291 PROTEIN"/>
    <property type="match status" value="1"/>
</dbReference>
<evidence type="ECO:0000313" key="16">
    <source>
        <dbReference type="Proteomes" id="UP000037931"/>
    </source>
</evidence>
<dbReference type="InterPro" id="IPR052168">
    <property type="entry name" value="Cytochrome_b561_oxidase"/>
</dbReference>
<protein>
    <submittedName>
        <fullName evidence="15">Cytochrome B561</fullName>
    </submittedName>
</protein>
<feature type="transmembrane region" description="Helical" evidence="13">
    <location>
        <begin position="114"/>
        <end position="136"/>
    </location>
</feature>
<keyword evidence="3" id="KW-0813">Transport</keyword>
<dbReference type="InterPro" id="IPR011577">
    <property type="entry name" value="Cyt_b561_bac/Ni-Hgenase"/>
</dbReference>
<dbReference type="GO" id="GO:0020037">
    <property type="term" value="F:heme binding"/>
    <property type="evidence" value="ECO:0007669"/>
    <property type="project" value="TreeGrafter"/>
</dbReference>
<evidence type="ECO:0000256" key="4">
    <source>
        <dbReference type="ARBA" id="ARBA00022475"/>
    </source>
</evidence>
<dbReference type="InterPro" id="IPR016174">
    <property type="entry name" value="Di-haem_cyt_TM"/>
</dbReference>
<comment type="similarity">
    <text evidence="12">Belongs to the cytochrome b561 family.</text>
</comment>
<reference evidence="15 16" key="1">
    <citation type="journal article" date="2015" name="PLoS ONE">
        <title>Rice-Infecting Pseudomonas Genomes Are Highly Accessorized and Harbor Multiple Putative Virulence Mechanisms to Cause Sheath Brown Rot.</title>
        <authorList>
            <person name="Quibod I.L."/>
            <person name="Grande G."/>
            <person name="Oreiro E.G."/>
            <person name="Borja F.N."/>
            <person name="Dossa G.S."/>
            <person name="Mauleon R."/>
            <person name="Cruz C.V."/>
            <person name="Oliva R."/>
        </authorList>
    </citation>
    <scope>NUCLEOTIDE SEQUENCE [LARGE SCALE GENOMIC DNA]</scope>
    <source>
        <strain evidence="15 16">IRRI 6609</strain>
    </source>
</reference>
<name>A0A0N0E2U4_9PSED</name>
<dbReference type="PANTHER" id="PTHR30529">
    <property type="entry name" value="CYTOCHROME B561"/>
    <property type="match status" value="1"/>
</dbReference>
<evidence type="ECO:0000313" key="15">
    <source>
        <dbReference type="EMBL" id="KPA89295.1"/>
    </source>
</evidence>
<dbReference type="GO" id="GO:0005886">
    <property type="term" value="C:plasma membrane"/>
    <property type="evidence" value="ECO:0007669"/>
    <property type="project" value="UniProtKB-SubCell"/>
</dbReference>
<sequence length="181" mass="20155">MTGHNHAFNRLARWLHWLMACMVLAMLFIGVGMTTSLTYRIWLIDLHRPLGIAILVLAVIRLANRWRHPPPPLPASLPRWQQRAALASHALLYALMLGLPLLGWALLSAGGYPIVLIEGFNLPAIIPANPVSYAWLRDAHGWLAWLLYFVVIGHLSAALVHAWIYRDGVFSSMARGAGNSD</sequence>
<dbReference type="Pfam" id="PF01292">
    <property type="entry name" value="Ni_hydr_CYTB"/>
    <property type="match status" value="1"/>
</dbReference>
<evidence type="ECO:0000256" key="1">
    <source>
        <dbReference type="ARBA" id="ARBA00001970"/>
    </source>
</evidence>
<dbReference type="OrthoDB" id="1247465at2"/>
<feature type="transmembrane region" description="Helical" evidence="13">
    <location>
        <begin position="84"/>
        <end position="107"/>
    </location>
</feature>
<keyword evidence="7" id="KW-0479">Metal-binding</keyword>
<comment type="caution">
    <text evidence="15">The sequence shown here is derived from an EMBL/GenBank/DDBJ whole genome shotgun (WGS) entry which is preliminary data.</text>
</comment>
<dbReference type="SUPFAM" id="SSF81342">
    <property type="entry name" value="Transmembrane di-heme cytochromes"/>
    <property type="match status" value="1"/>
</dbReference>
<keyword evidence="10" id="KW-0408">Iron</keyword>
<feature type="domain" description="Cytochrome b561 bacterial/Ni-hydrogenase" evidence="14">
    <location>
        <begin position="8"/>
        <end position="176"/>
    </location>
</feature>
<feature type="transmembrane region" description="Helical" evidence="13">
    <location>
        <begin position="142"/>
        <end position="165"/>
    </location>
</feature>
<dbReference type="GO" id="GO:0009055">
    <property type="term" value="F:electron transfer activity"/>
    <property type="evidence" value="ECO:0007669"/>
    <property type="project" value="InterPro"/>
</dbReference>
<dbReference type="GO" id="GO:0022904">
    <property type="term" value="P:respiratory electron transport chain"/>
    <property type="evidence" value="ECO:0007669"/>
    <property type="project" value="InterPro"/>
</dbReference>
<evidence type="ECO:0000256" key="9">
    <source>
        <dbReference type="ARBA" id="ARBA00022989"/>
    </source>
</evidence>
<dbReference type="PATRIC" id="fig|50340.43.peg.1449"/>
<evidence type="ECO:0000256" key="5">
    <source>
        <dbReference type="ARBA" id="ARBA00022617"/>
    </source>
</evidence>
<evidence type="ECO:0000256" key="8">
    <source>
        <dbReference type="ARBA" id="ARBA00022982"/>
    </source>
</evidence>
<accession>A0A0N0E2U4</accession>
<gene>
    <name evidence="15" type="ORF">PF66_04146</name>
</gene>
<evidence type="ECO:0000256" key="11">
    <source>
        <dbReference type="ARBA" id="ARBA00023136"/>
    </source>
</evidence>
<keyword evidence="9 13" id="KW-1133">Transmembrane helix</keyword>
<evidence type="ECO:0000256" key="10">
    <source>
        <dbReference type="ARBA" id="ARBA00023004"/>
    </source>
</evidence>
<evidence type="ECO:0000259" key="14">
    <source>
        <dbReference type="Pfam" id="PF01292"/>
    </source>
</evidence>
<keyword evidence="8" id="KW-0249">Electron transport</keyword>
<comment type="subcellular location">
    <subcellularLocation>
        <location evidence="2">Cell membrane</location>
        <topology evidence="2">Multi-pass membrane protein</topology>
    </subcellularLocation>
</comment>
<keyword evidence="6 13" id="KW-0812">Transmembrane</keyword>
<dbReference type="AlphaFoldDB" id="A0A0N0E2U4"/>
<keyword evidence="11 13" id="KW-0472">Membrane</keyword>
<evidence type="ECO:0000256" key="12">
    <source>
        <dbReference type="ARBA" id="ARBA00037975"/>
    </source>
</evidence>
<dbReference type="Proteomes" id="UP000037931">
    <property type="component" value="Unassembled WGS sequence"/>
</dbReference>
<organism evidence="15 16">
    <name type="scientific">Pseudomonas asplenii</name>
    <dbReference type="NCBI Taxonomy" id="53407"/>
    <lineage>
        <taxon>Bacteria</taxon>
        <taxon>Pseudomonadati</taxon>
        <taxon>Pseudomonadota</taxon>
        <taxon>Gammaproteobacteria</taxon>
        <taxon>Pseudomonadales</taxon>
        <taxon>Pseudomonadaceae</taxon>
        <taxon>Pseudomonas</taxon>
    </lineage>
</organism>
<keyword evidence="16" id="KW-1185">Reference proteome</keyword>
<keyword evidence="5" id="KW-0349">Heme</keyword>
<comment type="cofactor">
    <cofactor evidence="1">
        <name>heme b</name>
        <dbReference type="ChEBI" id="CHEBI:60344"/>
    </cofactor>
</comment>
<proteinExistence type="inferred from homology"/>
<feature type="transmembrane region" description="Helical" evidence="13">
    <location>
        <begin position="46"/>
        <end position="64"/>
    </location>
</feature>